<dbReference type="Pfam" id="PF07690">
    <property type="entry name" value="MFS_1"/>
    <property type="match status" value="1"/>
</dbReference>
<gene>
    <name evidence="6" type="ORF">SM757_01050</name>
</gene>
<protein>
    <submittedName>
        <fullName evidence="6">MFS transporter</fullName>
    </submittedName>
</protein>
<dbReference type="Proteomes" id="UP001293718">
    <property type="component" value="Unassembled WGS sequence"/>
</dbReference>
<name>A0ABU5I952_9BURK</name>
<feature type="transmembrane region" description="Helical" evidence="4">
    <location>
        <begin position="387"/>
        <end position="408"/>
    </location>
</feature>
<feature type="transmembrane region" description="Helical" evidence="4">
    <location>
        <begin position="232"/>
        <end position="254"/>
    </location>
</feature>
<feature type="transmembrane region" description="Helical" evidence="4">
    <location>
        <begin position="92"/>
        <end position="110"/>
    </location>
</feature>
<feature type="transmembrane region" description="Helical" evidence="4">
    <location>
        <begin position="181"/>
        <end position="199"/>
    </location>
</feature>
<evidence type="ECO:0000256" key="4">
    <source>
        <dbReference type="SAM" id="Phobius"/>
    </source>
</evidence>
<dbReference type="InterPro" id="IPR050327">
    <property type="entry name" value="Proton-linked_MCT"/>
</dbReference>
<feature type="transmembrane region" description="Helical" evidence="4">
    <location>
        <begin position="21"/>
        <end position="44"/>
    </location>
</feature>
<feature type="transmembrane region" description="Helical" evidence="4">
    <location>
        <begin position="116"/>
        <end position="137"/>
    </location>
</feature>
<accession>A0ABU5I952</accession>
<feature type="transmembrane region" description="Helical" evidence="4">
    <location>
        <begin position="64"/>
        <end position="85"/>
    </location>
</feature>
<dbReference type="InterPro" id="IPR036259">
    <property type="entry name" value="MFS_trans_sf"/>
</dbReference>
<geneLocation type="plasmid" evidence="6">
    <name>unnamed</name>
</geneLocation>
<keyword evidence="7" id="KW-1185">Reference proteome</keyword>
<dbReference type="PANTHER" id="PTHR11360:SF284">
    <property type="entry name" value="EG:103B4.3 PROTEIN-RELATED"/>
    <property type="match status" value="1"/>
</dbReference>
<feature type="transmembrane region" description="Helical" evidence="4">
    <location>
        <begin position="149"/>
        <end position="169"/>
    </location>
</feature>
<dbReference type="RefSeq" id="WP_051242529.1">
    <property type="nucleotide sequence ID" value="NZ_JAXOJX010000001.1"/>
</dbReference>
<feature type="domain" description="Major facilitator superfamily (MFS) profile" evidence="5">
    <location>
        <begin position="23"/>
        <end position="413"/>
    </location>
</feature>
<dbReference type="PROSITE" id="PS50850">
    <property type="entry name" value="MFS"/>
    <property type="match status" value="1"/>
</dbReference>
<keyword evidence="3 4" id="KW-0472">Membrane</keyword>
<evidence type="ECO:0000259" key="5">
    <source>
        <dbReference type="PROSITE" id="PS50850"/>
    </source>
</evidence>
<dbReference type="InterPro" id="IPR020846">
    <property type="entry name" value="MFS_dom"/>
</dbReference>
<evidence type="ECO:0000256" key="3">
    <source>
        <dbReference type="ARBA" id="ARBA00023136"/>
    </source>
</evidence>
<dbReference type="Gene3D" id="1.20.1250.20">
    <property type="entry name" value="MFS general substrate transporter like domains"/>
    <property type="match status" value="2"/>
</dbReference>
<evidence type="ECO:0000256" key="1">
    <source>
        <dbReference type="ARBA" id="ARBA00022692"/>
    </source>
</evidence>
<comment type="caution">
    <text evidence="6">The sequence shown here is derived from an EMBL/GenBank/DDBJ whole genome shotgun (WGS) entry which is preliminary data.</text>
</comment>
<dbReference type="SUPFAM" id="SSF103473">
    <property type="entry name" value="MFS general substrate transporter"/>
    <property type="match status" value="1"/>
</dbReference>
<organism evidence="6 7">
    <name type="scientific">Azohydromonas lata</name>
    <dbReference type="NCBI Taxonomy" id="45677"/>
    <lineage>
        <taxon>Bacteria</taxon>
        <taxon>Pseudomonadati</taxon>
        <taxon>Pseudomonadota</taxon>
        <taxon>Betaproteobacteria</taxon>
        <taxon>Burkholderiales</taxon>
        <taxon>Sphaerotilaceae</taxon>
        <taxon>Azohydromonas</taxon>
    </lineage>
</organism>
<keyword evidence="2 4" id="KW-1133">Transmembrane helix</keyword>
<sequence>MASSHSQAGLPAGPHGEIRRGWPVLFMALAGVSTSVSALLLYSFGALVVPLQEAFGWTRAELQLTSSFIAAGGALSVNAVGWLNAHHGMRRISAVSLLALSLGLLAMTQLQGSIGWLYLGYFLLPFLGLGTTPVTWTQWVNLWFERHRGFALSLALCGTGVAAAVLPPAMTWAVGRWDWRAGYVVLALLPLLLTLPWALRALPTRSQAQAGAAAALPLAGMRFAQAVRSHRFWLCNVALALVVAGVVGMVANTVPLLRDLGLSATAAGAVFSVFGAALIAGRLLVGVLLDRLWAPGVAAVTLSLPALGCAIFLHADASTPLALLMLGTALVGAGSGAEFDIAAYLVARYFGMRDYGKVFGVHLGVATVGSAAAPFLFAALLRSGGGYGPLLLVCIACFLFGPLLLLALGRYPRFDTAVDEPCAAGTPVRAT</sequence>
<dbReference type="InterPro" id="IPR011701">
    <property type="entry name" value="MFS"/>
</dbReference>
<evidence type="ECO:0000313" key="7">
    <source>
        <dbReference type="Proteomes" id="UP001293718"/>
    </source>
</evidence>
<dbReference type="EMBL" id="JAXOJX010000001">
    <property type="protein sequence ID" value="MDZ5455151.1"/>
    <property type="molecule type" value="Genomic_DNA"/>
</dbReference>
<evidence type="ECO:0000256" key="2">
    <source>
        <dbReference type="ARBA" id="ARBA00022989"/>
    </source>
</evidence>
<reference evidence="6 7" key="1">
    <citation type="submission" date="2023-11" db="EMBL/GenBank/DDBJ databases">
        <title>Draft genome of Azohydromonas lata strain H1 (DSM1123), a polyhydroxyalkanoate producer.</title>
        <authorList>
            <person name="Traversa D."/>
            <person name="D'Addabbo P."/>
            <person name="Pazzani C."/>
            <person name="Manzari C."/>
            <person name="Chiara M."/>
            <person name="Scrascia M."/>
        </authorList>
    </citation>
    <scope>NUCLEOTIDE SEQUENCE [LARGE SCALE GENOMIC DNA]</scope>
    <source>
        <strain evidence="6 7">H1</strain>
        <plasmid evidence="6">unnamed</plasmid>
    </source>
</reference>
<evidence type="ECO:0000313" key="6">
    <source>
        <dbReference type="EMBL" id="MDZ5455151.1"/>
    </source>
</evidence>
<feature type="transmembrane region" description="Helical" evidence="4">
    <location>
        <begin position="260"/>
        <end position="280"/>
    </location>
</feature>
<feature type="transmembrane region" description="Helical" evidence="4">
    <location>
        <begin position="292"/>
        <end position="315"/>
    </location>
</feature>
<keyword evidence="1 4" id="KW-0812">Transmembrane</keyword>
<keyword evidence="6" id="KW-0614">Plasmid</keyword>
<proteinExistence type="predicted"/>
<feature type="transmembrane region" description="Helical" evidence="4">
    <location>
        <begin position="321"/>
        <end position="347"/>
    </location>
</feature>
<dbReference type="PANTHER" id="PTHR11360">
    <property type="entry name" value="MONOCARBOXYLATE TRANSPORTER"/>
    <property type="match status" value="1"/>
</dbReference>
<feature type="transmembrane region" description="Helical" evidence="4">
    <location>
        <begin position="359"/>
        <end position="381"/>
    </location>
</feature>